<reference evidence="1" key="1">
    <citation type="submission" date="2020-07" db="EMBL/GenBank/DDBJ databases">
        <title>Clarias magur genome sequencing, assembly and annotation.</title>
        <authorList>
            <person name="Kushwaha B."/>
            <person name="Kumar R."/>
            <person name="Das P."/>
            <person name="Joshi C.G."/>
            <person name="Kumar D."/>
            <person name="Nagpure N.S."/>
            <person name="Pandey M."/>
            <person name="Agarwal S."/>
            <person name="Srivastava S."/>
            <person name="Singh M."/>
            <person name="Sahoo L."/>
            <person name="Jayasankar P."/>
            <person name="Meher P.K."/>
            <person name="Koringa P.G."/>
            <person name="Iquebal M.A."/>
            <person name="Das S.P."/>
            <person name="Bit A."/>
            <person name="Patnaik S."/>
            <person name="Patel N."/>
            <person name="Shah T.M."/>
            <person name="Hinsu A."/>
            <person name="Jena J.K."/>
        </authorList>
    </citation>
    <scope>NUCLEOTIDE SEQUENCE</scope>
    <source>
        <strain evidence="1">CIFAMagur01</strain>
        <tissue evidence="1">Testis</tissue>
    </source>
</reference>
<evidence type="ECO:0000313" key="1">
    <source>
        <dbReference type="EMBL" id="KAF5894911.1"/>
    </source>
</evidence>
<proteinExistence type="predicted"/>
<sequence>MAEVCNPVTFNEEKLHYPSSWTTWLAFRSTQNRRPTRPMRKDGSFFAAQWPGVVSVAHDYAKCSISRLEPLLNSPIPELQSLESCTFLRRSKGVWERP</sequence>
<protein>
    <submittedName>
        <fullName evidence="1">Uncharacterized protein</fullName>
    </submittedName>
</protein>
<dbReference type="EMBL" id="QNUK01000350">
    <property type="protein sequence ID" value="KAF5894911.1"/>
    <property type="molecule type" value="Genomic_DNA"/>
</dbReference>
<dbReference type="Proteomes" id="UP000727407">
    <property type="component" value="Unassembled WGS sequence"/>
</dbReference>
<keyword evidence="2" id="KW-1185">Reference proteome</keyword>
<evidence type="ECO:0000313" key="2">
    <source>
        <dbReference type="Proteomes" id="UP000727407"/>
    </source>
</evidence>
<organism evidence="1 2">
    <name type="scientific">Clarias magur</name>
    <name type="common">Asian catfish</name>
    <name type="synonym">Macropteronotus magur</name>
    <dbReference type="NCBI Taxonomy" id="1594786"/>
    <lineage>
        <taxon>Eukaryota</taxon>
        <taxon>Metazoa</taxon>
        <taxon>Chordata</taxon>
        <taxon>Craniata</taxon>
        <taxon>Vertebrata</taxon>
        <taxon>Euteleostomi</taxon>
        <taxon>Actinopterygii</taxon>
        <taxon>Neopterygii</taxon>
        <taxon>Teleostei</taxon>
        <taxon>Ostariophysi</taxon>
        <taxon>Siluriformes</taxon>
        <taxon>Clariidae</taxon>
        <taxon>Clarias</taxon>
    </lineage>
</organism>
<name>A0A8J4TDD0_CLAMG</name>
<accession>A0A8J4TDD0</accession>
<comment type="caution">
    <text evidence="1">The sequence shown here is derived from an EMBL/GenBank/DDBJ whole genome shotgun (WGS) entry which is preliminary data.</text>
</comment>
<dbReference type="AlphaFoldDB" id="A0A8J4TDD0"/>
<gene>
    <name evidence="1" type="ORF">DAT39_015378</name>
</gene>